<evidence type="ECO:0000256" key="2">
    <source>
        <dbReference type="ARBA" id="ARBA00022651"/>
    </source>
</evidence>
<evidence type="ECO:0000256" key="9">
    <source>
        <dbReference type="SAM" id="SignalP"/>
    </source>
</evidence>
<dbReference type="GO" id="GO:0004553">
    <property type="term" value="F:hydrolase activity, hydrolyzing O-glycosyl compounds"/>
    <property type="evidence" value="ECO:0007669"/>
    <property type="project" value="InterPro"/>
</dbReference>
<feature type="signal peptide" evidence="9">
    <location>
        <begin position="1"/>
        <end position="24"/>
    </location>
</feature>
<dbReference type="InterPro" id="IPR008979">
    <property type="entry name" value="Galactose-bd-like_sf"/>
</dbReference>
<keyword evidence="2" id="KW-0624">Polysaccharide degradation</keyword>
<dbReference type="Pfam" id="PF03422">
    <property type="entry name" value="CBM_6"/>
    <property type="match status" value="1"/>
</dbReference>
<comment type="caution">
    <text evidence="11">The sequence shown here is derived from an EMBL/GenBank/DDBJ whole genome shotgun (WGS) entry which is preliminary data.</text>
</comment>
<dbReference type="InterPro" id="IPR006584">
    <property type="entry name" value="Cellulose-bd_IV"/>
</dbReference>
<dbReference type="CDD" id="cd04084">
    <property type="entry name" value="CBM6_xylanase-like"/>
    <property type="match status" value="1"/>
</dbReference>
<keyword evidence="12" id="KW-1185">Reference proteome</keyword>
<dbReference type="GO" id="GO:0045493">
    <property type="term" value="P:xylan catabolic process"/>
    <property type="evidence" value="ECO:0007669"/>
    <property type="project" value="UniProtKB-KW"/>
</dbReference>
<feature type="chain" id="PRO_5041237926" evidence="9">
    <location>
        <begin position="25"/>
        <end position="485"/>
    </location>
</feature>
<evidence type="ECO:0000259" key="10">
    <source>
        <dbReference type="SMART" id="SM00606"/>
    </source>
</evidence>
<dbReference type="CDD" id="cd08990">
    <property type="entry name" value="GH43_AXH_like"/>
    <property type="match status" value="1"/>
</dbReference>
<dbReference type="InterPro" id="IPR006710">
    <property type="entry name" value="Glyco_hydro_43"/>
</dbReference>
<keyword evidence="4 8" id="KW-0378">Hydrolase</keyword>
<gene>
    <name evidence="11" type="ORF">NAF29_09390</name>
</gene>
<evidence type="ECO:0000256" key="7">
    <source>
        <dbReference type="PIRSR" id="PIRSR606710-2"/>
    </source>
</evidence>
<organism evidence="11 12">
    <name type="scientific">Echinimonas agarilytica</name>
    <dbReference type="NCBI Taxonomy" id="1215918"/>
    <lineage>
        <taxon>Bacteria</taxon>
        <taxon>Pseudomonadati</taxon>
        <taxon>Pseudomonadota</taxon>
        <taxon>Gammaproteobacteria</taxon>
        <taxon>Alteromonadales</taxon>
        <taxon>Echinimonadaceae</taxon>
        <taxon>Echinimonas</taxon>
    </lineage>
</organism>
<evidence type="ECO:0000256" key="1">
    <source>
        <dbReference type="ARBA" id="ARBA00009865"/>
    </source>
</evidence>
<proteinExistence type="inferred from homology"/>
<name>A0AA41W757_9GAMM</name>
<evidence type="ECO:0000256" key="5">
    <source>
        <dbReference type="ARBA" id="ARBA00023277"/>
    </source>
</evidence>
<dbReference type="Pfam" id="PF04616">
    <property type="entry name" value="Glyco_hydro_43"/>
    <property type="match status" value="1"/>
</dbReference>
<dbReference type="InterPro" id="IPR052176">
    <property type="entry name" value="Glycosyl_Hydrlase_43_Enz"/>
</dbReference>
<dbReference type="PANTHER" id="PTHR43772">
    <property type="entry name" value="ENDO-1,4-BETA-XYLANASE"/>
    <property type="match status" value="1"/>
</dbReference>
<reference evidence="11 12" key="1">
    <citation type="journal article" date="2013" name="Antonie Van Leeuwenhoek">
        <title>Echinimonas agarilytica gen. nov., sp. nov., a new gammaproteobacterium isolated from the sea urchin Strongylocentrotus intermedius.</title>
        <authorList>
            <person name="Nedashkovskaya O.I."/>
            <person name="Stenkova A.M."/>
            <person name="Zhukova N.V."/>
            <person name="Van Trappen S."/>
            <person name="Lee J.S."/>
            <person name="Kim S.B."/>
        </authorList>
    </citation>
    <scope>NUCLEOTIDE SEQUENCE [LARGE SCALE GENOMIC DNA]</scope>
    <source>
        <strain evidence="11 12">KMM 6351</strain>
    </source>
</reference>
<keyword evidence="6 8" id="KW-0326">Glycosidase</keyword>
<dbReference type="Gene3D" id="2.60.120.260">
    <property type="entry name" value="Galactose-binding domain-like"/>
    <property type="match status" value="1"/>
</dbReference>
<evidence type="ECO:0000256" key="4">
    <source>
        <dbReference type="ARBA" id="ARBA00022801"/>
    </source>
</evidence>
<dbReference type="SMART" id="SM00606">
    <property type="entry name" value="CBD_IV"/>
    <property type="match status" value="1"/>
</dbReference>
<keyword evidence="3 9" id="KW-0732">Signal</keyword>
<accession>A0AA41W757</accession>
<protein>
    <submittedName>
        <fullName evidence="11">Family 43 glycosylhydrolase</fullName>
    </submittedName>
</protein>
<dbReference type="SUPFAM" id="SSF49785">
    <property type="entry name" value="Galactose-binding domain-like"/>
    <property type="match status" value="1"/>
</dbReference>
<comment type="similarity">
    <text evidence="1 8">Belongs to the glycosyl hydrolase 43 family.</text>
</comment>
<dbReference type="EMBL" id="JAMQGP010000003">
    <property type="protein sequence ID" value="MCM2679877.1"/>
    <property type="molecule type" value="Genomic_DNA"/>
</dbReference>
<sequence length="485" mass="54553">MKLYSASALAIAVAAVTMSSTVIAKPNKNTKPYPYGNPVITHMYTADASPHVMPDGRVWMVTSVDHEKSGGYSTMHKYHNFSSADMVNWIDHGPVLNITDVNPNEDPKVDDWALWAPDVIYRNGKYYMYYPIHIRHRQDLRPNGKPKVTSYIGVAVSDSMDKPFTIIQPKIPGTQGIDPSVFIDDDDQIYLYWGSQWAAKLADNMVELASEPVKLDIGTDNFMEAPWVHKRQGVYYFNYHTKYGNKIDRNNPDDPKRAKSHLDYSYSTSPMGPFKHGGIMNYELGYEVDNGPKFPGKDYVPWRLTQSNHGGVVEFHGQDYLFYHTSALSSWRQDEFENMGTWTQRSVSIDRIDYNADGTLIPVQQTIEGVSPVKVSQDFSIPLGTAKVSQTPTKFSDIQLGSGYYYFSAQLANKNASGKIELRLDAPNGTLIGSIALTPETLKRDKIETFLREAYGKHDVYINYTGQGSLKLSKMQFSAGSPKVL</sequence>
<dbReference type="PANTHER" id="PTHR43772:SF2">
    <property type="entry name" value="PUTATIVE (AFU_ORTHOLOGUE AFUA_2G04480)-RELATED"/>
    <property type="match status" value="1"/>
</dbReference>
<evidence type="ECO:0000313" key="11">
    <source>
        <dbReference type="EMBL" id="MCM2679877.1"/>
    </source>
</evidence>
<feature type="site" description="Important for catalytic activity, responsible for pKa modulation of the active site Glu and correct orientation of both the proton donor and substrate" evidence="7">
    <location>
        <position position="178"/>
    </location>
</feature>
<keyword evidence="2" id="KW-0858">Xylan degradation</keyword>
<dbReference type="Gene3D" id="2.115.10.20">
    <property type="entry name" value="Glycosyl hydrolase domain, family 43"/>
    <property type="match status" value="1"/>
</dbReference>
<dbReference type="Proteomes" id="UP001165393">
    <property type="component" value="Unassembled WGS sequence"/>
</dbReference>
<evidence type="ECO:0000313" key="12">
    <source>
        <dbReference type="Proteomes" id="UP001165393"/>
    </source>
</evidence>
<evidence type="ECO:0000256" key="3">
    <source>
        <dbReference type="ARBA" id="ARBA00022729"/>
    </source>
</evidence>
<dbReference type="GO" id="GO:0030246">
    <property type="term" value="F:carbohydrate binding"/>
    <property type="evidence" value="ECO:0007669"/>
    <property type="project" value="InterPro"/>
</dbReference>
<dbReference type="InterPro" id="IPR023296">
    <property type="entry name" value="Glyco_hydro_beta-prop_sf"/>
</dbReference>
<evidence type="ECO:0000256" key="6">
    <source>
        <dbReference type="ARBA" id="ARBA00023295"/>
    </source>
</evidence>
<dbReference type="SUPFAM" id="SSF75005">
    <property type="entry name" value="Arabinanase/levansucrase/invertase"/>
    <property type="match status" value="1"/>
</dbReference>
<feature type="domain" description="Cellulose binding type IV" evidence="10">
    <location>
        <begin position="363"/>
        <end position="479"/>
    </location>
</feature>
<keyword evidence="5" id="KW-0119">Carbohydrate metabolism</keyword>
<dbReference type="InterPro" id="IPR005084">
    <property type="entry name" value="CBM6"/>
</dbReference>
<dbReference type="RefSeq" id="WP_251261290.1">
    <property type="nucleotide sequence ID" value="NZ_JAMQGP010000003.1"/>
</dbReference>
<dbReference type="AlphaFoldDB" id="A0AA41W757"/>
<evidence type="ECO:0000256" key="8">
    <source>
        <dbReference type="RuleBase" id="RU361187"/>
    </source>
</evidence>